<evidence type="ECO:0000256" key="4">
    <source>
        <dbReference type="ARBA" id="ARBA00022729"/>
    </source>
</evidence>
<comment type="caution">
    <text evidence="7">The sequence shown here is derived from an EMBL/GenBank/DDBJ whole genome shotgun (WGS) entry which is preliminary data.</text>
</comment>
<evidence type="ECO:0000313" key="7">
    <source>
        <dbReference type="EMBL" id="KAH9299971.1"/>
    </source>
</evidence>
<sequence length="334" mass="35698">MEALGLFKLVLAAALVAGLAEAAGLRHLAAGGAGFESSKRNEGSSDLVHVKYHMGPVLTGDITVHVIWYGDWNPNSKRIIKDFLLSISETRAPSPSVSEWWKTVQMYTDQTGKNISKNVILGSEFIDDYSHGKLLTRLTVQSVIKNAVSAGSNPLPVDHKNGVYLLLTSEDVAVQDFCRAVCGFHYFTFPSIVGSTLPYAWVGNSGKQCADVCAFPFAVPSYVAKTGFKAFRSPNGDIGVEGMVSVIGHELAELSSNPLVNAWYAGEDPTSPTEIADLCVGVYGTGGGGGYAGQVLNDAAGASYNLNGIRRKFLVQWIWNPTLNACYGPNAVDN</sequence>
<organism evidence="7 8">
    <name type="scientific">Taxus chinensis</name>
    <name type="common">Chinese yew</name>
    <name type="synonym">Taxus wallichiana var. chinensis</name>
    <dbReference type="NCBI Taxonomy" id="29808"/>
    <lineage>
        <taxon>Eukaryota</taxon>
        <taxon>Viridiplantae</taxon>
        <taxon>Streptophyta</taxon>
        <taxon>Embryophyta</taxon>
        <taxon>Tracheophyta</taxon>
        <taxon>Spermatophyta</taxon>
        <taxon>Pinopsida</taxon>
        <taxon>Pinidae</taxon>
        <taxon>Conifers II</taxon>
        <taxon>Cupressales</taxon>
        <taxon>Taxaceae</taxon>
        <taxon>Taxus</taxon>
    </lineage>
</organism>
<keyword evidence="8" id="KW-1185">Reference proteome</keyword>
<name>A0AA38CIA6_TAXCH</name>
<dbReference type="Pfam" id="PF04674">
    <property type="entry name" value="Phi_1"/>
    <property type="match status" value="1"/>
</dbReference>
<keyword evidence="3" id="KW-0964">Secreted</keyword>
<keyword evidence="2" id="KW-0052">Apoplast</keyword>
<feature type="signal peptide" evidence="6">
    <location>
        <begin position="1"/>
        <end position="22"/>
    </location>
</feature>
<evidence type="ECO:0000256" key="1">
    <source>
        <dbReference type="ARBA" id="ARBA00004271"/>
    </source>
</evidence>
<dbReference type="PANTHER" id="PTHR31279:SF4">
    <property type="entry name" value="PROTEIN EXORDIUM-LIKE 5"/>
    <property type="match status" value="1"/>
</dbReference>
<dbReference type="OMA" id="CADVCAF"/>
<evidence type="ECO:0000256" key="5">
    <source>
        <dbReference type="ARBA" id="ARBA00023591"/>
    </source>
</evidence>
<gene>
    <name evidence="7" type="ORF">KI387_011554</name>
</gene>
<protein>
    <submittedName>
        <fullName evidence="7">Uncharacterized protein</fullName>
    </submittedName>
</protein>
<evidence type="ECO:0000256" key="2">
    <source>
        <dbReference type="ARBA" id="ARBA00022523"/>
    </source>
</evidence>
<feature type="chain" id="PRO_5041321570" evidence="6">
    <location>
        <begin position="23"/>
        <end position="334"/>
    </location>
</feature>
<dbReference type="PANTHER" id="PTHR31279">
    <property type="entry name" value="PROTEIN EXORDIUM-LIKE 5"/>
    <property type="match status" value="1"/>
</dbReference>
<comment type="subcellular location">
    <subcellularLocation>
        <location evidence="1">Secreted</location>
        <location evidence="1">Extracellular space</location>
        <location evidence="1">Apoplast</location>
    </subcellularLocation>
</comment>
<evidence type="ECO:0000256" key="3">
    <source>
        <dbReference type="ARBA" id="ARBA00022525"/>
    </source>
</evidence>
<evidence type="ECO:0000313" key="8">
    <source>
        <dbReference type="Proteomes" id="UP000824469"/>
    </source>
</evidence>
<reference evidence="7 8" key="1">
    <citation type="journal article" date="2021" name="Nat. Plants">
        <title>The Taxus genome provides insights into paclitaxel biosynthesis.</title>
        <authorList>
            <person name="Xiong X."/>
            <person name="Gou J."/>
            <person name="Liao Q."/>
            <person name="Li Y."/>
            <person name="Zhou Q."/>
            <person name="Bi G."/>
            <person name="Li C."/>
            <person name="Du R."/>
            <person name="Wang X."/>
            <person name="Sun T."/>
            <person name="Guo L."/>
            <person name="Liang H."/>
            <person name="Lu P."/>
            <person name="Wu Y."/>
            <person name="Zhang Z."/>
            <person name="Ro D.K."/>
            <person name="Shang Y."/>
            <person name="Huang S."/>
            <person name="Yan J."/>
        </authorList>
    </citation>
    <scope>NUCLEOTIDE SEQUENCE [LARGE SCALE GENOMIC DNA]</scope>
    <source>
        <strain evidence="7">Ta-2019</strain>
    </source>
</reference>
<dbReference type="GO" id="GO:0048046">
    <property type="term" value="C:apoplast"/>
    <property type="evidence" value="ECO:0007669"/>
    <property type="project" value="UniProtKB-SubCell"/>
</dbReference>
<evidence type="ECO:0000256" key="6">
    <source>
        <dbReference type="SAM" id="SignalP"/>
    </source>
</evidence>
<dbReference type="Proteomes" id="UP000824469">
    <property type="component" value="Unassembled WGS sequence"/>
</dbReference>
<proteinExistence type="inferred from homology"/>
<comment type="similarity">
    <text evidence="5">Belongs to the EXORDIUM family.</text>
</comment>
<dbReference type="InterPro" id="IPR006766">
    <property type="entry name" value="EXORDIUM-like"/>
</dbReference>
<accession>A0AA38CIA6</accession>
<keyword evidence="4 6" id="KW-0732">Signal</keyword>
<dbReference type="EMBL" id="JAHRHJ020000009">
    <property type="protein sequence ID" value="KAH9299971.1"/>
    <property type="molecule type" value="Genomic_DNA"/>
</dbReference>
<dbReference type="AlphaFoldDB" id="A0AA38CIA6"/>